<dbReference type="Proteomes" id="UP000029014">
    <property type="component" value="Unassembled WGS sequence"/>
</dbReference>
<dbReference type="STRING" id="1693.BMIN_0487"/>
<keyword evidence="2" id="KW-1185">Reference proteome</keyword>
<proteinExistence type="predicted"/>
<sequence length="46" mass="5030">MNPPIVQVFPVYAVVLAIAGSSDVPPYPLPFQLPYPIDELPMMSSQ</sequence>
<accession>A0A087BNI9</accession>
<evidence type="ECO:0000313" key="1">
    <source>
        <dbReference type="EMBL" id="KFI72589.1"/>
    </source>
</evidence>
<reference evidence="1 2" key="1">
    <citation type="submission" date="2014-03" db="EMBL/GenBank/DDBJ databases">
        <title>Genomics of Bifidobacteria.</title>
        <authorList>
            <person name="Ventura M."/>
            <person name="Milani C."/>
            <person name="Lugli G.A."/>
        </authorList>
    </citation>
    <scope>NUCLEOTIDE SEQUENCE [LARGE SCALE GENOMIC DNA]</scope>
    <source>
        <strain evidence="1 2">LMG 11592</strain>
    </source>
</reference>
<protein>
    <submittedName>
        <fullName evidence="1">Uncharacterized protein</fullName>
    </submittedName>
</protein>
<evidence type="ECO:0000313" key="2">
    <source>
        <dbReference type="Proteomes" id="UP000029014"/>
    </source>
</evidence>
<name>A0A087BNI9_9BIFI</name>
<dbReference type="RefSeq" id="WP_155522360.1">
    <property type="nucleotide sequence ID" value="NZ_JGZD01000009.1"/>
</dbReference>
<dbReference type="AlphaFoldDB" id="A0A087BNI9"/>
<gene>
    <name evidence="1" type="ORF">BMIN_0487</name>
</gene>
<comment type="caution">
    <text evidence="1">The sequence shown here is derived from an EMBL/GenBank/DDBJ whole genome shotgun (WGS) entry which is preliminary data.</text>
</comment>
<organism evidence="1 2">
    <name type="scientific">Bifidobacterium minimum</name>
    <dbReference type="NCBI Taxonomy" id="1693"/>
    <lineage>
        <taxon>Bacteria</taxon>
        <taxon>Bacillati</taxon>
        <taxon>Actinomycetota</taxon>
        <taxon>Actinomycetes</taxon>
        <taxon>Bifidobacteriales</taxon>
        <taxon>Bifidobacteriaceae</taxon>
        <taxon>Bifidobacterium</taxon>
    </lineage>
</organism>
<dbReference type="EMBL" id="JGZD01000009">
    <property type="protein sequence ID" value="KFI72589.1"/>
    <property type="molecule type" value="Genomic_DNA"/>
</dbReference>